<dbReference type="EMBL" id="CP078142">
    <property type="protein sequence ID" value="QXN84373.1"/>
    <property type="molecule type" value="Genomic_DNA"/>
</dbReference>
<dbReference type="EMBL" id="DAAFYE010000078">
    <property type="protein sequence ID" value="HAB1993737.1"/>
    <property type="molecule type" value="Genomic_DNA"/>
</dbReference>
<dbReference type="PANTHER" id="PTHR10003">
    <property type="entry name" value="SUPEROXIDE DISMUTASE CU-ZN -RELATED"/>
    <property type="match status" value="1"/>
</dbReference>
<dbReference type="EMBL" id="DAAGVL010000052">
    <property type="protein sequence ID" value="HAB4722097.1"/>
    <property type="molecule type" value="Genomic_DNA"/>
</dbReference>
<dbReference type="EMBL" id="DAAGBA010000140">
    <property type="protein sequence ID" value="HAB2327607.1"/>
    <property type="molecule type" value="Genomic_DNA"/>
</dbReference>
<evidence type="ECO:0000313" key="23">
    <source>
        <dbReference type="EMBL" id="HAB4467417.1"/>
    </source>
</evidence>
<evidence type="ECO:0000313" key="14">
    <source>
        <dbReference type="EMBL" id="HAB1993737.1"/>
    </source>
</evidence>
<dbReference type="NCBIfam" id="NF007628">
    <property type="entry name" value="PRK10290.1"/>
    <property type="match status" value="1"/>
</dbReference>
<evidence type="ECO:0000313" key="35">
    <source>
        <dbReference type="EMBL" id="MIE73167.1"/>
    </source>
</evidence>
<reference evidence="5 38" key="1">
    <citation type="submission" date="2017-09" db="EMBL/GenBank/DDBJ databases">
        <title>Complete genome of Salmonella enterica subsp. diarizonae isolated from stool of a patient with bacterial enteropathy.</title>
        <authorList>
            <person name="Zhou J."/>
            <person name="Chen Q."/>
            <person name="Guo L."/>
            <person name="Fan J."/>
        </authorList>
    </citation>
    <scope>NUCLEOTIDE SEQUENCE [LARGE SCALE GENOMIC DNA]</scope>
    <source>
        <strain evidence="5 38">HZS154</strain>
    </source>
</reference>
<dbReference type="EMBL" id="DAAGTH010000072">
    <property type="protein sequence ID" value="HAB4467417.1"/>
    <property type="molecule type" value="Genomic_DNA"/>
</dbReference>
<evidence type="ECO:0000313" key="27">
    <source>
        <dbReference type="EMBL" id="HAB5019197.1"/>
    </source>
</evidence>
<dbReference type="EMBL" id="CP023345">
    <property type="protein sequence ID" value="ATW53303.1"/>
    <property type="molecule type" value="Genomic_DNA"/>
</dbReference>
<dbReference type="Pfam" id="PF00080">
    <property type="entry name" value="Sod_Cu"/>
    <property type="match status" value="1"/>
</dbReference>
<dbReference type="EMBL" id="DAAFWY010000006">
    <property type="protein sequence ID" value="HAB1846612.1"/>
    <property type="molecule type" value="Genomic_DNA"/>
</dbReference>
<evidence type="ECO:0000313" key="19">
    <source>
        <dbReference type="EMBL" id="HAB3980048.1"/>
    </source>
</evidence>
<reference evidence="10" key="5">
    <citation type="submission" date="2018-07" db="EMBL/GenBank/DDBJ databases">
        <authorList>
            <consortium name="PulseNet: The National Subtyping Network for Foodborne Disease Surveillance"/>
            <person name="Tarr C.L."/>
            <person name="Trees E."/>
            <person name="Katz L.S."/>
            <person name="Carleton-Romer H.A."/>
            <person name="Stroika S."/>
            <person name="Kucerova Z."/>
            <person name="Roache K.F."/>
            <person name="Sabol A.L."/>
            <person name="Besser J."/>
            <person name="Gerner-Smidt P."/>
        </authorList>
    </citation>
    <scope>NUCLEOTIDE SEQUENCE</scope>
    <source>
        <strain evidence="10">PNUSAS008615</strain>
    </source>
</reference>
<evidence type="ECO:0000313" key="11">
    <source>
        <dbReference type="EMBL" id="HAB1776279.1"/>
    </source>
</evidence>
<dbReference type="Gene3D" id="2.60.40.200">
    <property type="entry name" value="Superoxide dismutase, copper/zinc binding domain"/>
    <property type="match status" value="1"/>
</dbReference>
<reference evidence="11" key="2">
    <citation type="journal article" date="2018" name="Genome Biol.">
        <title>SKESA: strategic k-mer extension for scrupulous assemblies.</title>
        <authorList>
            <person name="Souvorov A."/>
            <person name="Agarwala R."/>
            <person name="Lipman D.J."/>
        </authorList>
    </citation>
    <scope>NUCLEOTIDE SEQUENCE</scope>
    <source>
        <strain evidence="11">Salmonella enterica</strain>
    </source>
</reference>
<evidence type="ECO:0000313" key="34">
    <source>
        <dbReference type="EMBL" id="HAE1651068.1"/>
    </source>
</evidence>
<reference evidence="6" key="4">
    <citation type="submission" date="2018-07" db="EMBL/GenBank/DDBJ databases">
        <authorList>
            <consortium name="GenomeTrakr network: Whole genome sequencing for foodborne pathogen traceback"/>
        </authorList>
    </citation>
    <scope>NUCLEOTIDE SEQUENCE</scope>
    <source>
        <strain evidence="6">CFSAN008697</strain>
        <strain evidence="36">CFSAN030538</strain>
        <strain evidence="35">FMA0132</strain>
    </source>
</reference>
<evidence type="ECO:0000256" key="2">
    <source>
        <dbReference type="RuleBase" id="RU000393"/>
    </source>
</evidence>
<comment type="similarity">
    <text evidence="1 2">Belongs to the Cu-Zn superoxide dismutase family.</text>
</comment>
<dbReference type="Proteomes" id="UP000839781">
    <property type="component" value="Unassembled WGS sequence"/>
</dbReference>
<evidence type="ECO:0000313" key="37">
    <source>
        <dbReference type="EMBL" id="QXN84373.1"/>
    </source>
</evidence>
<proteinExistence type="inferred from homology"/>
<dbReference type="EMBL" id="DAAQZS010000007">
    <property type="protein sequence ID" value="HAE1474369.1"/>
    <property type="molecule type" value="Genomic_DNA"/>
</dbReference>
<dbReference type="EMBL" id="CP075144">
    <property type="protein sequence ID" value="QWJ70242.1"/>
    <property type="molecule type" value="Genomic_DNA"/>
</dbReference>
<gene>
    <name evidence="36" type="ORF">ABB53_004050</name>
    <name evidence="10" type="ORF">B4V94_01280</name>
    <name evidence="5" type="ORF">CNQ75_01415</name>
    <name evidence="7" type="ORF">CTQ69_22785</name>
    <name evidence="9" type="ORF">DLB95_11150</name>
    <name evidence="35" type="ORF">EL06_28390</name>
    <name evidence="8" type="ORF">FNI27_16440</name>
    <name evidence="31" type="ORF">G2916_19890</name>
    <name evidence="34" type="ORF">G2974_22405</name>
    <name evidence="33" type="ORF">G2997_04990</name>
    <name evidence="32" type="ORF">G3A00_10290</name>
    <name evidence="27" type="ORF">GB016_22465</name>
    <name evidence="13" type="ORF">GB034_22305</name>
    <name evidence="14" type="ORF">GB088_21955</name>
    <name evidence="29" type="ORF">GB236_21250</name>
    <name evidence="30" type="ORF">GB246_22525</name>
    <name evidence="16" type="ORF">GB337_22280</name>
    <name evidence="15" type="ORF">GB348_22660</name>
    <name evidence="28" type="ORF">GBS30_20490</name>
    <name evidence="18" type="ORF">GBV97_21135</name>
    <name evidence="17" type="ORF">GBW00_22445</name>
    <name evidence="19" type="ORF">GBX19_21410</name>
    <name evidence="11" type="ORF">GBY11_12150</name>
    <name evidence="21" type="ORF">GBY15_22130</name>
    <name evidence="20" type="ORF">GBY29_22885</name>
    <name evidence="22" type="ORF">GBY49_21230</name>
    <name evidence="23" type="ORF">GBZ04_22745</name>
    <name evidence="12" type="ORF">GBZ10_08995</name>
    <name evidence="24" type="ORF">GBZ12_21610</name>
    <name evidence="25" type="ORF">GBZ37_22470</name>
    <name evidence="26" type="ORF">GBZ41_19890</name>
    <name evidence="37" type="ORF">JMJ85_04145</name>
    <name evidence="6" type="ORF">PG27_23825</name>
</gene>
<evidence type="ECO:0000313" key="16">
    <source>
        <dbReference type="EMBL" id="HAB2327607.1"/>
    </source>
</evidence>
<evidence type="ECO:0000313" key="26">
    <source>
        <dbReference type="EMBL" id="HAB4725961.1"/>
    </source>
</evidence>
<evidence type="ECO:0000313" key="21">
    <source>
        <dbReference type="EMBL" id="HAB4102290.1"/>
    </source>
</evidence>
<organism evidence="5 38">
    <name type="scientific">Salmonella diarizonae</name>
    <dbReference type="NCBI Taxonomy" id="59204"/>
    <lineage>
        <taxon>Bacteria</taxon>
        <taxon>Pseudomonadati</taxon>
        <taxon>Pseudomonadota</taxon>
        <taxon>Gammaproteobacteria</taxon>
        <taxon>Enterobacterales</taxon>
        <taxon>Enterobacteriaceae</taxon>
        <taxon>Salmonella</taxon>
    </lineage>
</organism>
<evidence type="ECO:0000313" key="28">
    <source>
        <dbReference type="EMBL" id="HAB5331963.1"/>
    </source>
</evidence>
<evidence type="ECO:0000313" key="6">
    <source>
        <dbReference type="EMBL" id="EBP3696143.1"/>
    </source>
</evidence>
<evidence type="ECO:0000313" key="25">
    <source>
        <dbReference type="EMBL" id="HAB4722097.1"/>
    </source>
</evidence>
<evidence type="ECO:0000313" key="36">
    <source>
        <dbReference type="EMBL" id="QWJ70242.1"/>
    </source>
</evidence>
<keyword evidence="2" id="KW-0560">Oxidoreductase</keyword>
<evidence type="ECO:0000313" key="12">
    <source>
        <dbReference type="EMBL" id="HAB1846612.1"/>
    </source>
</evidence>
<evidence type="ECO:0000313" key="29">
    <source>
        <dbReference type="EMBL" id="HAB5480382.1"/>
    </source>
</evidence>
<dbReference type="EMBL" id="DAAGVM010000132">
    <property type="protein sequence ID" value="HAB4725961.1"/>
    <property type="molecule type" value="Genomic_DNA"/>
</dbReference>
<evidence type="ECO:0000313" key="17">
    <source>
        <dbReference type="EMBL" id="HAB3844627.1"/>
    </source>
</evidence>
<evidence type="ECO:0000313" key="18">
    <source>
        <dbReference type="EMBL" id="HAB3925816.1"/>
    </source>
</evidence>
<reference evidence="37" key="8">
    <citation type="submission" date="2021-07" db="EMBL/GenBank/DDBJ databases">
        <title>Whole-Genome Sequences of non-enterica strains of Salmonella enterica isolated from poultry houses.</title>
        <authorList>
            <person name="Lamas A."/>
            <person name="Regal P."/>
            <person name="Miranda J.M."/>
            <person name="Vazquez B."/>
            <person name="Cepeda A."/>
            <person name="Franco C.M."/>
        </authorList>
    </citation>
    <scope>NUCLEOTIDE SEQUENCE</scope>
    <source>
        <strain evidence="37">LHICA_D1</strain>
    </source>
</reference>
<evidence type="ECO:0000313" key="10">
    <source>
        <dbReference type="EMBL" id="EDH7454130.1"/>
    </source>
</evidence>
<evidence type="ECO:0000313" key="8">
    <source>
        <dbReference type="EMBL" id="ECJ2914532.1"/>
    </source>
</evidence>
<dbReference type="EMBL" id="AAGLNK010000034">
    <property type="protein sequence ID" value="EBP3696143.1"/>
    <property type="molecule type" value="Genomic_DNA"/>
</dbReference>
<evidence type="ECO:0000313" key="22">
    <source>
        <dbReference type="EMBL" id="HAB4458791.1"/>
    </source>
</evidence>
<dbReference type="AlphaFoldDB" id="A0A2I5HCN1"/>
<dbReference type="EMBL" id="DAAGNY010000039">
    <property type="protein sequence ID" value="HAB3844627.1"/>
    <property type="molecule type" value="Genomic_DNA"/>
</dbReference>
<dbReference type="InterPro" id="IPR018152">
    <property type="entry name" value="SOD_Cu/Zn_BS"/>
</dbReference>
<dbReference type="EMBL" id="DAAGPC010000084">
    <property type="protein sequence ID" value="HAB3980048.1"/>
    <property type="molecule type" value="Genomic_DNA"/>
</dbReference>
<dbReference type="GO" id="GO:0004784">
    <property type="term" value="F:superoxide dismutase activity"/>
    <property type="evidence" value="ECO:0007669"/>
    <property type="project" value="UniProtKB-EC"/>
</dbReference>
<dbReference type="EMBL" id="DAAHCF010000210">
    <property type="protein sequence ID" value="HAB5480382.1"/>
    <property type="molecule type" value="Genomic_DNA"/>
</dbReference>
<evidence type="ECO:0000256" key="3">
    <source>
        <dbReference type="SAM" id="SignalP"/>
    </source>
</evidence>
<accession>A0A2I5HCN1</accession>
<protein>
    <recommendedName>
        <fullName evidence="2">Superoxide dismutase [Cu-Zn]</fullName>
        <ecNumber evidence="2">1.15.1.1</ecNumber>
    </recommendedName>
</protein>
<dbReference type="EMBL" id="DAAGOS010000102">
    <property type="protein sequence ID" value="HAB3925816.1"/>
    <property type="molecule type" value="Genomic_DNA"/>
</dbReference>
<feature type="domain" description="Superoxide dismutase copper/zinc binding" evidence="4">
    <location>
        <begin position="41"/>
        <end position="175"/>
    </location>
</feature>
<dbReference type="EMBL" id="AAIBIC010000037">
    <property type="protein sequence ID" value="ECC3916745.1"/>
    <property type="molecule type" value="Genomic_DNA"/>
</dbReference>
<comment type="cofactor">
    <cofactor evidence="2">
        <name>Zn(2+)</name>
        <dbReference type="ChEBI" id="CHEBI:29105"/>
    </cofactor>
    <text evidence="2">Binds 1 zinc ion per subunit.</text>
</comment>
<evidence type="ECO:0000313" key="32">
    <source>
        <dbReference type="EMBL" id="HAE1474369.1"/>
    </source>
</evidence>
<evidence type="ECO:0000313" key="38">
    <source>
        <dbReference type="Proteomes" id="UP000230639"/>
    </source>
</evidence>
<reference evidence="36" key="7">
    <citation type="submission" date="2021-05" db="EMBL/GenBank/DDBJ databases">
        <title>Whole genome PacBio Sequel sequence of Salmonella enterica subsp. enterica.</title>
        <authorList>
            <person name="Hoffmann M."/>
            <person name="Balkey M."/>
            <person name="Luo Y."/>
        </authorList>
    </citation>
    <scope>NUCLEOTIDE SEQUENCE</scope>
    <source>
        <strain evidence="36">CFSAN030538</strain>
    </source>
</reference>
<dbReference type="Proteomes" id="UP000885362">
    <property type="component" value="Unassembled WGS sequence"/>
</dbReference>
<dbReference type="EMBL" id="DAAGTE010000107">
    <property type="protein sequence ID" value="HAB4458791.1"/>
    <property type="molecule type" value="Genomic_DNA"/>
</dbReference>
<dbReference type="EMBL" id="DAAGQE010000074">
    <property type="protein sequence ID" value="HAB4102290.1"/>
    <property type="molecule type" value="Genomic_DNA"/>
</dbReference>
<dbReference type="EMBL" id="DAAGVB010000093">
    <property type="protein sequence ID" value="HAB4676349.1"/>
    <property type="molecule type" value="Genomic_DNA"/>
</dbReference>
<dbReference type="EC" id="1.15.1.1" evidence="2"/>
<dbReference type="RefSeq" id="WP_023249225.1">
    <property type="nucleotide sequence ID" value="NZ_CP011288.1"/>
</dbReference>
<dbReference type="STRING" id="59204.UQ49_19075"/>
<dbReference type="EMBL" id="DAARAS010000132">
    <property type="protein sequence ID" value="HAE1651068.1"/>
    <property type="molecule type" value="Genomic_DNA"/>
</dbReference>
<evidence type="ECO:0000313" key="31">
    <source>
        <dbReference type="EMBL" id="HAE1266736.1"/>
    </source>
</evidence>
<dbReference type="EMBL" id="DAAFZM010000052">
    <property type="protein sequence ID" value="HAB2187340.1"/>
    <property type="molecule type" value="Genomic_DNA"/>
</dbReference>
<evidence type="ECO:0000259" key="4">
    <source>
        <dbReference type="Pfam" id="PF00080"/>
    </source>
</evidence>
<reference evidence="11" key="6">
    <citation type="submission" date="2019-10" db="EMBL/GenBank/DDBJ databases">
        <authorList>
            <consortium name="NCBI Pathogen Detection Project"/>
        </authorList>
    </citation>
    <scope>NUCLEOTIDE SEQUENCE</scope>
    <source>
        <strain evidence="11">Salmonella enterica</strain>
    </source>
</reference>
<comment type="cofactor">
    <cofactor evidence="2">
        <name>Cu cation</name>
        <dbReference type="ChEBI" id="CHEBI:23378"/>
    </cofactor>
    <text evidence="2">Binds 1 copper ion per subunit.</text>
</comment>
<dbReference type="InterPro" id="IPR001424">
    <property type="entry name" value="SOD_Cu_Zn_dom"/>
</dbReference>
<keyword evidence="2" id="KW-0862">Zinc</keyword>
<dbReference type="EMBL" id="AAIYJF010000006">
    <property type="protein sequence ID" value="ECJ4377818.1"/>
    <property type="molecule type" value="Genomic_DNA"/>
</dbReference>
<dbReference type="EMBL" id="AAMIRF010000001">
    <property type="protein sequence ID" value="EDH7454130.1"/>
    <property type="molecule type" value="Genomic_DNA"/>
</dbReference>
<dbReference type="EMBL" id="DAAGXW010000044">
    <property type="protein sequence ID" value="HAB5019197.1"/>
    <property type="molecule type" value="Genomic_DNA"/>
</dbReference>
<dbReference type="EMBL" id="RSHK01000083">
    <property type="protein sequence ID" value="MIE73167.1"/>
    <property type="molecule type" value="Genomic_DNA"/>
</dbReference>
<reference evidence="9" key="3">
    <citation type="submission" date="2018-05" db="EMBL/GenBank/DDBJ databases">
        <authorList>
            <person name="Ashton P.M."/>
            <person name="Dallman T."/>
            <person name="Nair S."/>
            <person name="De Pinna E."/>
            <person name="Peters T."/>
            <person name="Grant K."/>
        </authorList>
    </citation>
    <scope>NUCLEOTIDE SEQUENCE [LARGE SCALE GENOMIC DNA]</scope>
    <source>
        <strain evidence="7">294779</strain>
        <strain evidence="9">474878</strain>
        <strain evidence="8">481463</strain>
    </source>
</reference>
<dbReference type="EMBL" id="DAAQXJ010000132">
    <property type="protein sequence ID" value="HAE1266736.1"/>
    <property type="molecule type" value="Genomic_DNA"/>
</dbReference>
<evidence type="ECO:0000313" key="9">
    <source>
        <dbReference type="EMBL" id="ECJ4377818.1"/>
    </source>
</evidence>
<feature type="signal peptide" evidence="3">
    <location>
        <begin position="1"/>
        <end position="21"/>
    </location>
</feature>
<dbReference type="EMBL" id="DAAFWI010000015">
    <property type="protein sequence ID" value="HAB1776279.1"/>
    <property type="molecule type" value="Genomic_DNA"/>
</dbReference>
<dbReference type="SUPFAM" id="SSF49329">
    <property type="entry name" value="Cu,Zn superoxide dismutase-like"/>
    <property type="match status" value="1"/>
</dbReference>
<sequence length="176" mass="18026">MKKRVSALILGGFFVAGVTSAATMSIPMNEALPSGSGKALGEITVTETPYGLLFQPHLSGLVAGIHGFHVHTHPSCLPGLENGKEVPALQAGGHLDPGKTGKHMGPYNDKGHLGDLPGLVVNADGTATYELLAPRLKSLSELKGHSLMIHAGGDNYSDNPAKLGGGGARFACGVVE</sequence>
<dbReference type="EMBL" id="DAAGPR010000116">
    <property type="protein sequence ID" value="HAB4052560.1"/>
    <property type="molecule type" value="Genomic_DNA"/>
</dbReference>
<dbReference type="EMBL" id="DAAQZP010000008">
    <property type="protein sequence ID" value="HAE1594054.1"/>
    <property type="molecule type" value="Genomic_DNA"/>
</dbReference>
<evidence type="ECO:0000313" key="30">
    <source>
        <dbReference type="EMBL" id="HAB5843488.1"/>
    </source>
</evidence>
<keyword evidence="2" id="KW-0479">Metal-binding</keyword>
<dbReference type="EMBL" id="DAAFXY010000107">
    <property type="protein sequence ID" value="HAB1980665.1"/>
    <property type="molecule type" value="Genomic_DNA"/>
</dbReference>
<evidence type="ECO:0000256" key="1">
    <source>
        <dbReference type="ARBA" id="ARBA00010457"/>
    </source>
</evidence>
<dbReference type="EMBL" id="DAAHFA010000047">
    <property type="protein sequence ID" value="HAB5843488.1"/>
    <property type="molecule type" value="Genomic_DNA"/>
</dbReference>
<evidence type="ECO:0000313" key="24">
    <source>
        <dbReference type="EMBL" id="HAB4676349.1"/>
    </source>
</evidence>
<evidence type="ECO:0000313" key="20">
    <source>
        <dbReference type="EMBL" id="HAB4052560.1"/>
    </source>
</evidence>
<evidence type="ECO:0000313" key="5">
    <source>
        <dbReference type="EMBL" id="ATW53303.1"/>
    </source>
</evidence>
<evidence type="ECO:0000313" key="13">
    <source>
        <dbReference type="EMBL" id="HAB1980665.1"/>
    </source>
</evidence>
<dbReference type="CDD" id="cd00305">
    <property type="entry name" value="Cu-Zn_Superoxide_Dismutase"/>
    <property type="match status" value="1"/>
</dbReference>
<comment type="function">
    <text evidence="2">Destroys radicals which are normally produced within the cells and which are toxic to biological systems.</text>
</comment>
<evidence type="ECO:0000313" key="33">
    <source>
        <dbReference type="EMBL" id="HAE1594054.1"/>
    </source>
</evidence>
<dbReference type="InterPro" id="IPR024134">
    <property type="entry name" value="SOD_Cu/Zn_/chaperone"/>
</dbReference>
<dbReference type="Proteomes" id="UP000230639">
    <property type="component" value="Chromosome"/>
</dbReference>
<comment type="catalytic activity">
    <reaction evidence="2">
        <text>2 superoxide + 2 H(+) = H2O2 + O2</text>
        <dbReference type="Rhea" id="RHEA:20696"/>
        <dbReference type="ChEBI" id="CHEBI:15378"/>
        <dbReference type="ChEBI" id="CHEBI:15379"/>
        <dbReference type="ChEBI" id="CHEBI:16240"/>
        <dbReference type="ChEBI" id="CHEBI:18421"/>
        <dbReference type="EC" id="1.15.1.1"/>
    </reaction>
</comment>
<dbReference type="PROSITE" id="PS00332">
    <property type="entry name" value="SOD_CU_ZN_2"/>
    <property type="match status" value="1"/>
</dbReference>
<keyword evidence="3" id="KW-0732">Signal</keyword>
<keyword evidence="2" id="KW-0186">Copper</keyword>
<dbReference type="EMBL" id="AAIXUH010000012">
    <property type="protein sequence ID" value="ECJ2914532.1"/>
    <property type="molecule type" value="Genomic_DNA"/>
</dbReference>
<dbReference type="GO" id="GO:0005507">
    <property type="term" value="F:copper ion binding"/>
    <property type="evidence" value="ECO:0007669"/>
    <property type="project" value="InterPro"/>
</dbReference>
<evidence type="ECO:0000313" key="15">
    <source>
        <dbReference type="EMBL" id="HAB2187340.1"/>
    </source>
</evidence>
<dbReference type="EMBL" id="DAAHAQ010000239">
    <property type="protein sequence ID" value="HAB5331963.1"/>
    <property type="molecule type" value="Genomic_DNA"/>
</dbReference>
<dbReference type="Proteomes" id="UP000839735">
    <property type="component" value="Unassembled WGS sequence"/>
</dbReference>
<dbReference type="InterPro" id="IPR036423">
    <property type="entry name" value="SOD-like_Cu/Zn_dom_sf"/>
</dbReference>
<evidence type="ECO:0000313" key="7">
    <source>
        <dbReference type="EMBL" id="ECC3916745.1"/>
    </source>
</evidence>
<name>A0A2I5HCN1_SALDZ</name>
<feature type="chain" id="PRO_5035660519" description="Superoxide dismutase [Cu-Zn]" evidence="3">
    <location>
        <begin position="22"/>
        <end position="176"/>
    </location>
</feature>